<proteinExistence type="predicted"/>
<feature type="transmembrane region" description="Helical" evidence="1">
    <location>
        <begin position="37"/>
        <end position="57"/>
    </location>
</feature>
<dbReference type="AlphaFoldDB" id="A0A7Y9EGA6"/>
<dbReference type="InterPro" id="IPR046492">
    <property type="entry name" value="DUF6585"/>
</dbReference>
<keyword evidence="1" id="KW-0812">Transmembrane</keyword>
<sequence>MSRGPARPGSGVVASPRDRLGEPVRIFDGRAAARRTWAWLALLCLAAAALVPAAVVYLHARVWWVGVPALLLSMGYAAAAGWIAGRDRPRFRGRVAALHTGGLAVTGQGGGARTWDEFVSVTVAGVPGGPGGRVRWCFTVVADDGSVLRLGDDIPDVRTLGVAVAQEVTARIVPRLLTSVEAGESVRIGPFAVDLDGVEKDGERLPWSAVRDVVIGSGMVTVRARPGRADLATVASRMPDALAFNVLCHQVRDLVEDF</sequence>
<name>A0A7Y9EGA6_9ACTN</name>
<reference evidence="2 3" key="1">
    <citation type="submission" date="2020-07" db="EMBL/GenBank/DDBJ databases">
        <title>Sequencing the genomes of 1000 actinobacteria strains.</title>
        <authorList>
            <person name="Klenk H.-P."/>
        </authorList>
    </citation>
    <scope>NUCLEOTIDE SEQUENCE [LARGE SCALE GENOMIC DNA]</scope>
    <source>
        <strain evidence="2 3">DSM 40398</strain>
    </source>
</reference>
<evidence type="ECO:0000313" key="2">
    <source>
        <dbReference type="EMBL" id="NYD47178.1"/>
    </source>
</evidence>
<keyword evidence="1" id="KW-0472">Membrane</keyword>
<gene>
    <name evidence="2" type="ORF">BJY14_003161</name>
</gene>
<dbReference type="Pfam" id="PF20226">
    <property type="entry name" value="DUF6585"/>
    <property type="match status" value="1"/>
</dbReference>
<evidence type="ECO:0000256" key="1">
    <source>
        <dbReference type="SAM" id="Phobius"/>
    </source>
</evidence>
<protein>
    <submittedName>
        <fullName evidence="2">Uncharacterized protein</fullName>
    </submittedName>
</protein>
<accession>A0A7Y9EGA6</accession>
<comment type="caution">
    <text evidence="2">The sequence shown here is derived from an EMBL/GenBank/DDBJ whole genome shotgun (WGS) entry which is preliminary data.</text>
</comment>
<dbReference type="Proteomes" id="UP000529783">
    <property type="component" value="Unassembled WGS sequence"/>
</dbReference>
<evidence type="ECO:0000313" key="3">
    <source>
        <dbReference type="Proteomes" id="UP000529783"/>
    </source>
</evidence>
<keyword evidence="3" id="KW-1185">Reference proteome</keyword>
<dbReference type="EMBL" id="JACCBA010000001">
    <property type="protein sequence ID" value="NYD47178.1"/>
    <property type="molecule type" value="Genomic_DNA"/>
</dbReference>
<organism evidence="2 3">
    <name type="scientific">Actinomadura luteofluorescens</name>
    <dbReference type="NCBI Taxonomy" id="46163"/>
    <lineage>
        <taxon>Bacteria</taxon>
        <taxon>Bacillati</taxon>
        <taxon>Actinomycetota</taxon>
        <taxon>Actinomycetes</taxon>
        <taxon>Streptosporangiales</taxon>
        <taxon>Thermomonosporaceae</taxon>
        <taxon>Actinomadura</taxon>
    </lineage>
</organism>
<keyword evidence="1" id="KW-1133">Transmembrane helix</keyword>
<feature type="transmembrane region" description="Helical" evidence="1">
    <location>
        <begin position="63"/>
        <end position="84"/>
    </location>
</feature>